<feature type="region of interest" description="Disordered" evidence="3">
    <location>
        <begin position="315"/>
        <end position="337"/>
    </location>
</feature>
<dbReference type="PANTHER" id="PTHR24104:SF25">
    <property type="entry name" value="PROTEIN LIN-41"/>
    <property type="match status" value="1"/>
</dbReference>
<evidence type="ECO:0000313" key="4">
    <source>
        <dbReference type="EnsemblMetazoa" id="XP_011666117"/>
    </source>
</evidence>
<keyword evidence="1" id="KW-0677">Repeat</keyword>
<proteinExistence type="predicted"/>
<dbReference type="InterPro" id="IPR050952">
    <property type="entry name" value="TRIM-NHL_E3_ligases"/>
</dbReference>
<dbReference type="AlphaFoldDB" id="A0A7M7HGG5"/>
<dbReference type="InParanoid" id="A0A7M7HGG5"/>
<dbReference type="KEGG" id="spu:105439144"/>
<dbReference type="GeneID" id="105439144"/>
<feature type="compositionally biased region" description="Acidic residues" evidence="3">
    <location>
        <begin position="320"/>
        <end position="337"/>
    </location>
</feature>
<dbReference type="Pfam" id="PF06739">
    <property type="entry name" value="SBBP"/>
    <property type="match status" value="1"/>
</dbReference>
<name>A0A7M7HGG5_STRPU</name>
<evidence type="ECO:0000256" key="1">
    <source>
        <dbReference type="ARBA" id="ARBA00022737"/>
    </source>
</evidence>
<dbReference type="GO" id="GO:0000209">
    <property type="term" value="P:protein polyubiquitination"/>
    <property type="evidence" value="ECO:0000318"/>
    <property type="project" value="GO_Central"/>
</dbReference>
<dbReference type="RefSeq" id="XP_011666117.2">
    <property type="nucleotide sequence ID" value="XM_011667815.2"/>
</dbReference>
<dbReference type="PROSITE" id="PS51125">
    <property type="entry name" value="NHL"/>
    <property type="match status" value="1"/>
</dbReference>
<dbReference type="SUPFAM" id="SSF101898">
    <property type="entry name" value="NHL repeat"/>
    <property type="match status" value="1"/>
</dbReference>
<dbReference type="GO" id="GO:0043161">
    <property type="term" value="P:proteasome-mediated ubiquitin-dependent protein catabolic process"/>
    <property type="evidence" value="ECO:0000318"/>
    <property type="project" value="GO_Central"/>
</dbReference>
<evidence type="ECO:0000256" key="2">
    <source>
        <dbReference type="PROSITE-ProRule" id="PRU00504"/>
    </source>
</evidence>
<sequence>MAAAPTPKIKGTFQSCLKPGLNRPHDVICHQGLYIVTDTFYNRVIAMNPVDNSTEVLCEKKQGKLSSNMRPYGIVALSDSKQDFLITDAVNRCILRYADDSCTVWSEEKMPQKGCPAGITVDSSGQVFVADSANHCVRVYDENGRHCRSFGSDHLKSPWFLDFNSEGHVFVTDNPAGIKIFTKDGQFLKKLVIRSENRSWTCRGIAIDQYDNIFVTARTKGSLGLLSREKVVVFDRNHRVISGLGGLMQFNYVRGLCCDYGTNQLVVVDGEWHRLQLYTLYDQQSQRHHTDSALNHQSASEDCDSGVYDDFVIVSHPEGQDDDDDDDDEPQTGVDDYDYDYSHLELFKEENYNIASTGLDSETGD</sequence>
<dbReference type="InterPro" id="IPR011042">
    <property type="entry name" value="6-blade_b-propeller_TolB-like"/>
</dbReference>
<dbReference type="Proteomes" id="UP000007110">
    <property type="component" value="Unassembled WGS sequence"/>
</dbReference>
<dbReference type="InterPro" id="IPR010620">
    <property type="entry name" value="SBBP_repeat"/>
</dbReference>
<dbReference type="InterPro" id="IPR001258">
    <property type="entry name" value="NHL_repeat"/>
</dbReference>
<organism evidence="4 5">
    <name type="scientific">Strongylocentrotus purpuratus</name>
    <name type="common">Purple sea urchin</name>
    <dbReference type="NCBI Taxonomy" id="7668"/>
    <lineage>
        <taxon>Eukaryota</taxon>
        <taxon>Metazoa</taxon>
        <taxon>Echinodermata</taxon>
        <taxon>Eleutherozoa</taxon>
        <taxon>Echinozoa</taxon>
        <taxon>Echinoidea</taxon>
        <taxon>Euechinoidea</taxon>
        <taxon>Echinacea</taxon>
        <taxon>Camarodonta</taxon>
        <taxon>Echinidea</taxon>
        <taxon>Strongylocentrotidae</taxon>
        <taxon>Strongylocentrotus</taxon>
    </lineage>
</organism>
<protein>
    <submittedName>
        <fullName evidence="4">Uncharacterized protein</fullName>
    </submittedName>
</protein>
<dbReference type="Gene3D" id="2.120.10.30">
    <property type="entry name" value="TolB, C-terminal domain"/>
    <property type="match status" value="1"/>
</dbReference>
<dbReference type="CDD" id="cd05819">
    <property type="entry name" value="NHL"/>
    <property type="match status" value="1"/>
</dbReference>
<dbReference type="EnsemblMetazoa" id="XM_011667815">
    <property type="protein sequence ID" value="XP_011666117"/>
    <property type="gene ID" value="LOC105439144"/>
</dbReference>
<dbReference type="GO" id="GO:0008270">
    <property type="term" value="F:zinc ion binding"/>
    <property type="evidence" value="ECO:0007669"/>
    <property type="project" value="UniProtKB-KW"/>
</dbReference>
<accession>A0A7M7HGG5</accession>
<dbReference type="OrthoDB" id="342730at2759"/>
<dbReference type="Pfam" id="PF01436">
    <property type="entry name" value="NHL"/>
    <property type="match status" value="1"/>
</dbReference>
<dbReference type="GO" id="GO:0061630">
    <property type="term" value="F:ubiquitin protein ligase activity"/>
    <property type="evidence" value="ECO:0000318"/>
    <property type="project" value="GO_Central"/>
</dbReference>
<evidence type="ECO:0000313" key="5">
    <source>
        <dbReference type="Proteomes" id="UP000007110"/>
    </source>
</evidence>
<dbReference type="PANTHER" id="PTHR24104">
    <property type="entry name" value="E3 UBIQUITIN-PROTEIN LIGASE NHLRC1-RELATED"/>
    <property type="match status" value="1"/>
</dbReference>
<evidence type="ECO:0000256" key="3">
    <source>
        <dbReference type="SAM" id="MobiDB-lite"/>
    </source>
</evidence>
<reference evidence="4" key="2">
    <citation type="submission" date="2021-01" db="UniProtKB">
        <authorList>
            <consortium name="EnsemblMetazoa"/>
        </authorList>
    </citation>
    <scope>IDENTIFICATION</scope>
</reference>
<reference evidence="5" key="1">
    <citation type="submission" date="2015-02" db="EMBL/GenBank/DDBJ databases">
        <title>Genome sequencing for Strongylocentrotus purpuratus.</title>
        <authorList>
            <person name="Murali S."/>
            <person name="Liu Y."/>
            <person name="Vee V."/>
            <person name="English A."/>
            <person name="Wang M."/>
            <person name="Skinner E."/>
            <person name="Han Y."/>
            <person name="Muzny D.M."/>
            <person name="Worley K.C."/>
            <person name="Gibbs R.A."/>
        </authorList>
    </citation>
    <scope>NUCLEOTIDE SEQUENCE</scope>
</reference>
<dbReference type="OMA" id="SENRSWT"/>
<feature type="repeat" description="NHL" evidence="2">
    <location>
        <begin position="115"/>
        <end position="143"/>
    </location>
</feature>
<keyword evidence="5" id="KW-1185">Reference proteome</keyword>